<dbReference type="Pfam" id="PF25043">
    <property type="entry name" value="DUF7788"/>
    <property type="match status" value="1"/>
</dbReference>
<evidence type="ECO:0000313" key="3">
    <source>
        <dbReference type="EMBL" id="KAE9448454.1"/>
    </source>
</evidence>
<dbReference type="AlphaFoldDB" id="A0A6A4KWJ6"/>
<dbReference type="PANTHER" id="PTHR31373:SF17">
    <property type="entry name" value="OS06G0652100 PROTEIN"/>
    <property type="match status" value="1"/>
</dbReference>
<comment type="caution">
    <text evidence="3">The sequence shown here is derived from an EMBL/GenBank/DDBJ whole genome shotgun (WGS) entry which is preliminary data.</text>
</comment>
<sequence length="425" mass="48451">LVGPPLLRPRIINGKPFPPNVAGKPPTDFPLEKLLSLLLTQKTPQKTLTFWLKNAWKSDPVNTLEFISHLCSHNKEGFYAASIWLHQNHPLTLACNIGVFVNFGCLKDSLEILRAILADDHEEARGGKGDERGRNRQGEEVVCKYPYDSDYRYLHERVSELFAEALKSDLEFLKSGEAEKVSFASEYCPSIDSPTINRPWYAKASRGKSSLKNPIPRTRNLRRLITRIESGRDCAKRSSFLFANLSEERNRSATENVSQKQKQDQRSRQKVQILRADCRRIRKFHQEAPGVGGEKIDFGKVFDRILQAWMTERLSKDQMVKRVFVFSEREFDEGAKNFRKGEYKEVWEGYRKRGHKSVPKIAFCSLRDCVTCSLMVCGPKGVISTEEVMVGGFLKSLASLYLGREGVEGADVLMESVRKQREDAV</sequence>
<name>A0A6A4KWJ6_9ERIC</name>
<keyword evidence="4" id="KW-1185">Reference proteome</keyword>
<feature type="domain" description="DUF7788" evidence="2">
    <location>
        <begin position="293"/>
        <end position="414"/>
    </location>
</feature>
<protein>
    <submittedName>
        <fullName evidence="3">Uncharacterized protein</fullName>
    </submittedName>
</protein>
<dbReference type="OrthoDB" id="1555316at2759"/>
<dbReference type="EMBL" id="QEFC01003418">
    <property type="protein sequence ID" value="KAE9448454.1"/>
    <property type="molecule type" value="Genomic_DNA"/>
</dbReference>
<dbReference type="PANTHER" id="PTHR31373">
    <property type="entry name" value="OS06G0652100 PROTEIN"/>
    <property type="match status" value="1"/>
</dbReference>
<evidence type="ECO:0000259" key="2">
    <source>
        <dbReference type="Pfam" id="PF25043"/>
    </source>
</evidence>
<organism evidence="3 4">
    <name type="scientific">Rhododendron williamsianum</name>
    <dbReference type="NCBI Taxonomy" id="262921"/>
    <lineage>
        <taxon>Eukaryota</taxon>
        <taxon>Viridiplantae</taxon>
        <taxon>Streptophyta</taxon>
        <taxon>Embryophyta</taxon>
        <taxon>Tracheophyta</taxon>
        <taxon>Spermatophyta</taxon>
        <taxon>Magnoliopsida</taxon>
        <taxon>eudicotyledons</taxon>
        <taxon>Gunneridae</taxon>
        <taxon>Pentapetalae</taxon>
        <taxon>asterids</taxon>
        <taxon>Ericales</taxon>
        <taxon>Ericaceae</taxon>
        <taxon>Ericoideae</taxon>
        <taxon>Rhodoreae</taxon>
        <taxon>Rhododendron</taxon>
    </lineage>
</organism>
<evidence type="ECO:0000313" key="4">
    <source>
        <dbReference type="Proteomes" id="UP000428333"/>
    </source>
</evidence>
<dbReference type="Proteomes" id="UP000428333">
    <property type="component" value="Linkage Group LG12"/>
</dbReference>
<dbReference type="Pfam" id="PF11443">
    <property type="entry name" value="DUF2828"/>
    <property type="match status" value="2"/>
</dbReference>
<dbReference type="InterPro" id="IPR011205">
    <property type="entry name" value="UCP015417_vWA"/>
</dbReference>
<dbReference type="PIRSF" id="PIRSF015417">
    <property type="entry name" value="T31B5_30_vWA"/>
    <property type="match status" value="1"/>
</dbReference>
<dbReference type="InterPro" id="IPR058580">
    <property type="entry name" value="DUF2828"/>
</dbReference>
<feature type="domain" description="DUF2828" evidence="1">
    <location>
        <begin position="39"/>
        <end position="121"/>
    </location>
</feature>
<proteinExistence type="predicted"/>
<gene>
    <name evidence="3" type="ORF">C3L33_19651</name>
</gene>
<dbReference type="InterPro" id="IPR056690">
    <property type="entry name" value="DUF7788"/>
</dbReference>
<evidence type="ECO:0000259" key="1">
    <source>
        <dbReference type="Pfam" id="PF11443"/>
    </source>
</evidence>
<accession>A0A6A4KWJ6</accession>
<feature type="non-terminal residue" evidence="3">
    <location>
        <position position="1"/>
    </location>
</feature>
<feature type="non-terminal residue" evidence="3">
    <location>
        <position position="425"/>
    </location>
</feature>
<feature type="domain" description="DUF2828" evidence="1">
    <location>
        <begin position="131"/>
        <end position="193"/>
    </location>
</feature>
<reference evidence="3 4" key="1">
    <citation type="journal article" date="2019" name="Genome Biol. Evol.">
        <title>The Rhododendron genome and chromosomal organization provide insight into shared whole-genome duplications across the heath family (Ericaceae).</title>
        <authorList>
            <person name="Soza V.L."/>
            <person name="Lindsley D."/>
            <person name="Waalkes A."/>
            <person name="Ramage E."/>
            <person name="Patwardhan R.P."/>
            <person name="Burton J.N."/>
            <person name="Adey A."/>
            <person name="Kumar A."/>
            <person name="Qiu R."/>
            <person name="Shendure J."/>
            <person name="Hall B."/>
        </authorList>
    </citation>
    <scope>NUCLEOTIDE SEQUENCE [LARGE SCALE GENOMIC DNA]</scope>
    <source>
        <strain evidence="3">RSF 1966-606</strain>
    </source>
</reference>